<keyword evidence="1" id="KW-0175">Coiled coil</keyword>
<proteinExistence type="predicted"/>
<evidence type="ECO:0000313" key="2">
    <source>
        <dbReference type="EMBL" id="RPA71356.1"/>
    </source>
</evidence>
<gene>
    <name evidence="2" type="ORF">BJ508DRAFT_336113</name>
</gene>
<evidence type="ECO:0000256" key="1">
    <source>
        <dbReference type="SAM" id="Coils"/>
    </source>
</evidence>
<dbReference type="EMBL" id="ML119939">
    <property type="protein sequence ID" value="RPA71356.1"/>
    <property type="molecule type" value="Genomic_DNA"/>
</dbReference>
<feature type="coiled-coil region" evidence="1">
    <location>
        <begin position="112"/>
        <end position="139"/>
    </location>
</feature>
<evidence type="ECO:0000313" key="3">
    <source>
        <dbReference type="Proteomes" id="UP000275078"/>
    </source>
</evidence>
<reference evidence="2 3" key="1">
    <citation type="journal article" date="2018" name="Nat. Ecol. Evol.">
        <title>Pezizomycetes genomes reveal the molecular basis of ectomycorrhizal truffle lifestyle.</title>
        <authorList>
            <person name="Murat C."/>
            <person name="Payen T."/>
            <person name="Noel B."/>
            <person name="Kuo A."/>
            <person name="Morin E."/>
            <person name="Chen J."/>
            <person name="Kohler A."/>
            <person name="Krizsan K."/>
            <person name="Balestrini R."/>
            <person name="Da Silva C."/>
            <person name="Montanini B."/>
            <person name="Hainaut M."/>
            <person name="Levati E."/>
            <person name="Barry K.W."/>
            <person name="Belfiori B."/>
            <person name="Cichocki N."/>
            <person name="Clum A."/>
            <person name="Dockter R.B."/>
            <person name="Fauchery L."/>
            <person name="Guy J."/>
            <person name="Iotti M."/>
            <person name="Le Tacon F."/>
            <person name="Lindquist E.A."/>
            <person name="Lipzen A."/>
            <person name="Malagnac F."/>
            <person name="Mello A."/>
            <person name="Molinier V."/>
            <person name="Miyauchi S."/>
            <person name="Poulain J."/>
            <person name="Riccioni C."/>
            <person name="Rubini A."/>
            <person name="Sitrit Y."/>
            <person name="Splivallo R."/>
            <person name="Traeger S."/>
            <person name="Wang M."/>
            <person name="Zifcakova L."/>
            <person name="Wipf D."/>
            <person name="Zambonelli A."/>
            <person name="Paolocci F."/>
            <person name="Nowrousian M."/>
            <person name="Ottonello S."/>
            <person name="Baldrian P."/>
            <person name="Spatafora J.W."/>
            <person name="Henrissat B."/>
            <person name="Nagy L.G."/>
            <person name="Aury J.M."/>
            <person name="Wincker P."/>
            <person name="Grigoriev I.V."/>
            <person name="Bonfante P."/>
            <person name="Martin F.M."/>
        </authorList>
    </citation>
    <scope>NUCLEOTIDE SEQUENCE [LARGE SCALE GENOMIC DNA]</scope>
    <source>
        <strain evidence="2 3">RN42</strain>
    </source>
</reference>
<protein>
    <submittedName>
        <fullName evidence="2">Uncharacterized protein</fullName>
    </submittedName>
</protein>
<organism evidence="2 3">
    <name type="scientific">Ascobolus immersus RN42</name>
    <dbReference type="NCBI Taxonomy" id="1160509"/>
    <lineage>
        <taxon>Eukaryota</taxon>
        <taxon>Fungi</taxon>
        <taxon>Dikarya</taxon>
        <taxon>Ascomycota</taxon>
        <taxon>Pezizomycotina</taxon>
        <taxon>Pezizomycetes</taxon>
        <taxon>Pezizales</taxon>
        <taxon>Ascobolaceae</taxon>
        <taxon>Ascobolus</taxon>
    </lineage>
</organism>
<sequence length="144" mass="16822">MADVDPQLRDRIESVINRLLEAQTLKEFSKNTLKECSVDGCVEPRERAVFHYRVNFLLKEAIDKVIAENRSCGAIPSHDISRVLQLEAYYQGVRDDYDRKYQDRVGERQELIRIATNMLEQEETKIRRCKEELRVLLRLAGIAV</sequence>
<name>A0A3N4HDN9_ASCIM</name>
<dbReference type="Proteomes" id="UP000275078">
    <property type="component" value="Unassembled WGS sequence"/>
</dbReference>
<dbReference type="AlphaFoldDB" id="A0A3N4HDN9"/>
<accession>A0A3N4HDN9</accession>
<keyword evidence="3" id="KW-1185">Reference proteome</keyword>